<dbReference type="Proteomes" id="UP000231658">
    <property type="component" value="Unassembled WGS sequence"/>
</dbReference>
<dbReference type="EMBL" id="FLYE01000047">
    <property type="protein sequence ID" value="SCA58107.1"/>
    <property type="molecule type" value="Genomic_DNA"/>
</dbReference>
<gene>
    <name evidence="1" type="ORF">MTBPR1_80161</name>
</gene>
<reference evidence="1 2" key="1">
    <citation type="submission" date="2016-07" db="EMBL/GenBank/DDBJ databases">
        <authorList>
            <person name="Lefevre C.T."/>
        </authorList>
    </citation>
    <scope>NUCLEOTIDE SEQUENCE [LARGE SCALE GENOMIC DNA]</scope>
    <source>
        <strain evidence="1">PR1</strain>
    </source>
</reference>
<protein>
    <submittedName>
        <fullName evidence="1">Uncharacterized protein</fullName>
    </submittedName>
</protein>
<name>A0A1C3RLG7_9PROT</name>
<dbReference type="AlphaFoldDB" id="A0A1C3RLG7"/>
<sequence length="68" mass="8203">MQFNTFKIWSTEDQFSEFVMTADHCIDSDGSWSDDWCVAQMDSRFPHKKWDRGNISWDCIDTWEEDDE</sequence>
<proteinExistence type="predicted"/>
<dbReference type="STRING" id="1867952.MTBPR1_80161"/>
<evidence type="ECO:0000313" key="1">
    <source>
        <dbReference type="EMBL" id="SCA58107.1"/>
    </source>
</evidence>
<evidence type="ECO:0000313" key="2">
    <source>
        <dbReference type="Proteomes" id="UP000231658"/>
    </source>
</evidence>
<keyword evidence="2" id="KW-1185">Reference proteome</keyword>
<dbReference type="RefSeq" id="WP_069190100.1">
    <property type="nucleotide sequence ID" value="NZ_FLYE01000047.1"/>
</dbReference>
<accession>A0A1C3RLG7</accession>
<dbReference type="OrthoDB" id="5121599at2"/>
<organism evidence="1 2">
    <name type="scientific">Candidatus Terasakiella magnetica</name>
    <dbReference type="NCBI Taxonomy" id="1867952"/>
    <lineage>
        <taxon>Bacteria</taxon>
        <taxon>Pseudomonadati</taxon>
        <taxon>Pseudomonadota</taxon>
        <taxon>Alphaproteobacteria</taxon>
        <taxon>Rhodospirillales</taxon>
        <taxon>Terasakiellaceae</taxon>
        <taxon>Terasakiella</taxon>
    </lineage>
</organism>